<dbReference type="EMBL" id="LFWA01000013">
    <property type="protein sequence ID" value="KTW27928.1"/>
    <property type="molecule type" value="Genomic_DNA"/>
</dbReference>
<gene>
    <name evidence="6" type="ORF">T551_02895</name>
</gene>
<dbReference type="GO" id="GO:0071014">
    <property type="term" value="C:post-mRNA release spliceosomal complex"/>
    <property type="evidence" value="ECO:0007669"/>
    <property type="project" value="EnsemblFungi"/>
</dbReference>
<dbReference type="VEuPathDB" id="FungiDB:T551_02895"/>
<dbReference type="PANTHER" id="PTHR12718">
    <property type="entry name" value="CELL CYCLE CONTROL PROTEIN CWF15"/>
    <property type="match status" value="1"/>
</dbReference>
<name>A0A0W4ZHT5_PNEJ7</name>
<sequence length="238" mass="28203">MTTAHRHVYVYIFLEPTYDPVRGKSNEQAPTRMFSSRSLPAHTVLKFRRSGQASTKEIEQRDLRAELLEAEAAYFSKKNDPYDIKKISQNDESLKIDDPKIKRVKILEETRLIDADYDGDDKDEKNEDSENSEDEDDEDETAELLRELDKIRRERAEEKERSEREKALQNEEQREREIATGNPLLNLTSKDFSVKRRWDDDVIFKNQAKGISDIPKKEFVNDLLRTEFHRKFMKRYVK</sequence>
<dbReference type="PANTHER" id="PTHR12718:SF2">
    <property type="entry name" value="SPLICEOSOME-ASSOCIATED PROTEIN CWC15 HOMOLOG"/>
    <property type="match status" value="1"/>
</dbReference>
<dbReference type="eggNOG" id="KOG3228">
    <property type="taxonomic scope" value="Eukaryota"/>
</dbReference>
<accession>A0A0W4ZHT5</accession>
<dbReference type="AlphaFoldDB" id="A0A0W4ZHT5"/>
<dbReference type="GO" id="GO:0045292">
    <property type="term" value="P:mRNA cis splicing, via spliceosome"/>
    <property type="evidence" value="ECO:0007669"/>
    <property type="project" value="TreeGrafter"/>
</dbReference>
<feature type="region of interest" description="Disordered" evidence="5">
    <location>
        <begin position="155"/>
        <end position="176"/>
    </location>
</feature>
<dbReference type="GO" id="GO:0000974">
    <property type="term" value="C:Prp19 complex"/>
    <property type="evidence" value="ECO:0007669"/>
    <property type="project" value="EnsemblFungi"/>
</dbReference>
<proteinExistence type="inferred from homology"/>
<dbReference type="InterPro" id="IPR006973">
    <property type="entry name" value="Cwf_Cwc_15"/>
</dbReference>
<evidence type="ECO:0000256" key="5">
    <source>
        <dbReference type="SAM" id="MobiDB-lite"/>
    </source>
</evidence>
<dbReference type="GO" id="GO:0071013">
    <property type="term" value="C:catalytic step 2 spliceosome"/>
    <property type="evidence" value="ECO:0007669"/>
    <property type="project" value="TreeGrafter"/>
</dbReference>
<evidence type="ECO:0000256" key="1">
    <source>
        <dbReference type="ARBA" id="ARBA00003777"/>
    </source>
</evidence>
<keyword evidence="7" id="KW-1185">Reference proteome</keyword>
<keyword evidence="4" id="KW-0508">mRNA splicing</keyword>
<reference evidence="7" key="1">
    <citation type="journal article" date="2016" name="Nat. Commun.">
        <title>Genome analysis of three Pneumocystis species reveals adaptation mechanisms to life exclusively in mammalian hosts.</title>
        <authorList>
            <person name="Ma L."/>
            <person name="Chen Z."/>
            <person name="Huang D.W."/>
            <person name="Kutty G."/>
            <person name="Ishihara M."/>
            <person name="Wang H."/>
            <person name="Abouelleil A."/>
            <person name="Bishop L."/>
            <person name="Davey E."/>
            <person name="Deng R."/>
            <person name="Deng X."/>
            <person name="Fan L."/>
            <person name="Fantoni G."/>
            <person name="Fitzgerald M."/>
            <person name="Gogineni E."/>
            <person name="Goldberg J.M."/>
            <person name="Handley G."/>
            <person name="Hu X."/>
            <person name="Huber C."/>
            <person name="Jiao X."/>
            <person name="Jones K."/>
            <person name="Levin J.Z."/>
            <person name="Liu Y."/>
            <person name="Macdonald P."/>
            <person name="Melnikov A."/>
            <person name="Raley C."/>
            <person name="Sassi M."/>
            <person name="Sherman B.T."/>
            <person name="Song X."/>
            <person name="Sykes S."/>
            <person name="Tran B."/>
            <person name="Walsh L."/>
            <person name="Xia Y."/>
            <person name="Yang J."/>
            <person name="Young S."/>
            <person name="Zeng Q."/>
            <person name="Zheng X."/>
            <person name="Stephens R."/>
            <person name="Nusbaum C."/>
            <person name="Birren B.W."/>
            <person name="Azadi P."/>
            <person name="Lempicki R.A."/>
            <person name="Cuomo C.A."/>
            <person name="Kovacs J.A."/>
        </authorList>
    </citation>
    <scope>NUCLEOTIDE SEQUENCE [LARGE SCALE GENOMIC DNA]</scope>
    <source>
        <strain evidence="7">RU7</strain>
    </source>
</reference>
<comment type="caution">
    <text evidence="6">The sequence shown here is derived from an EMBL/GenBank/DDBJ whole genome shotgun (WGS) entry which is preliminary data.</text>
</comment>
<dbReference type="Pfam" id="PF04889">
    <property type="entry name" value="Cwf_Cwc_15"/>
    <property type="match status" value="1"/>
</dbReference>
<keyword evidence="3" id="KW-0507">mRNA processing</keyword>
<protein>
    <recommendedName>
        <fullName evidence="8">Cwf15/Cwc15 cell cycle control protein</fullName>
    </recommendedName>
</protein>
<evidence type="ECO:0000313" key="7">
    <source>
        <dbReference type="Proteomes" id="UP000053447"/>
    </source>
</evidence>
<organism evidence="6 7">
    <name type="scientific">Pneumocystis jirovecii (strain RU7)</name>
    <name type="common">Human pneumocystis pneumonia agent</name>
    <dbReference type="NCBI Taxonomy" id="1408657"/>
    <lineage>
        <taxon>Eukaryota</taxon>
        <taxon>Fungi</taxon>
        <taxon>Dikarya</taxon>
        <taxon>Ascomycota</taxon>
        <taxon>Taphrinomycotina</taxon>
        <taxon>Pneumocystomycetes</taxon>
        <taxon>Pneumocystaceae</taxon>
        <taxon>Pneumocystis</taxon>
    </lineage>
</organism>
<dbReference type="OrthoDB" id="30179at2759"/>
<dbReference type="Proteomes" id="UP000053447">
    <property type="component" value="Unassembled WGS sequence"/>
</dbReference>
<evidence type="ECO:0000256" key="2">
    <source>
        <dbReference type="ARBA" id="ARBA00006644"/>
    </source>
</evidence>
<dbReference type="STRING" id="1408657.A0A0W4ZHT5"/>
<dbReference type="RefSeq" id="XP_018228699.1">
    <property type="nucleotide sequence ID" value="XM_018375158.1"/>
</dbReference>
<evidence type="ECO:0000256" key="4">
    <source>
        <dbReference type="ARBA" id="ARBA00023187"/>
    </source>
</evidence>
<comment type="function">
    <text evidence="1">Involved in pre-mRNA splicing.</text>
</comment>
<evidence type="ECO:0000313" key="6">
    <source>
        <dbReference type="EMBL" id="KTW27928.1"/>
    </source>
</evidence>
<comment type="similarity">
    <text evidence="2">Belongs to the CWC15 family.</text>
</comment>
<dbReference type="GO" id="GO:0003723">
    <property type="term" value="F:RNA binding"/>
    <property type="evidence" value="ECO:0007669"/>
    <property type="project" value="EnsemblFungi"/>
</dbReference>
<evidence type="ECO:0000256" key="3">
    <source>
        <dbReference type="ARBA" id="ARBA00022664"/>
    </source>
</evidence>
<dbReference type="GeneID" id="28941413"/>
<evidence type="ECO:0008006" key="8">
    <source>
        <dbReference type="Google" id="ProtNLM"/>
    </source>
</evidence>
<feature type="region of interest" description="Disordered" evidence="5">
    <location>
        <begin position="115"/>
        <end position="142"/>
    </location>
</feature>